<gene>
    <name evidence="2" type="ORF">E2I14_10725</name>
</gene>
<dbReference type="OrthoDB" id="9806250at2"/>
<comment type="caution">
    <text evidence="2">The sequence shown here is derived from an EMBL/GenBank/DDBJ whole genome shotgun (WGS) entry which is preliminary data.</text>
</comment>
<proteinExistence type="predicted"/>
<evidence type="ECO:0000313" key="3">
    <source>
        <dbReference type="Proteomes" id="UP000294829"/>
    </source>
</evidence>
<organism evidence="2 3">
    <name type="scientific">Sapientia aquatica</name>
    <dbReference type="NCBI Taxonomy" id="1549640"/>
    <lineage>
        <taxon>Bacteria</taxon>
        <taxon>Pseudomonadati</taxon>
        <taxon>Pseudomonadota</taxon>
        <taxon>Betaproteobacteria</taxon>
        <taxon>Burkholderiales</taxon>
        <taxon>Oxalobacteraceae</taxon>
        <taxon>Sapientia</taxon>
    </lineage>
</organism>
<dbReference type="InterPro" id="IPR007433">
    <property type="entry name" value="DUF481"/>
</dbReference>
<keyword evidence="3" id="KW-1185">Reference proteome</keyword>
<dbReference type="Proteomes" id="UP000294829">
    <property type="component" value="Unassembled WGS sequence"/>
</dbReference>
<evidence type="ECO:0000313" key="2">
    <source>
        <dbReference type="EMBL" id="TDK66056.1"/>
    </source>
</evidence>
<accession>A0A4R5W1K5</accession>
<evidence type="ECO:0000256" key="1">
    <source>
        <dbReference type="SAM" id="SignalP"/>
    </source>
</evidence>
<feature type="signal peptide" evidence="1">
    <location>
        <begin position="1"/>
        <end position="25"/>
    </location>
</feature>
<dbReference type="RefSeq" id="WP_133328269.1">
    <property type="nucleotide sequence ID" value="NZ_SMYL01000004.1"/>
</dbReference>
<sequence length="266" mass="29072">MSTKRRITLFAATLFSLATAQLAHAADPVLDDQWRGIGTLSFVNASGNTESSSLNFMLNMDRQSVQDKWSFYLQDLNSKSSTTTNGVKETSTTAAMWRTGGRYDYNFDGSLFAFAGLALDHDKIKDLSLRKAVNLGIGDHLIKDKETTLDIYGGLSLRNDKYSDPGVVVGNELKTSYNATEVILGEELNHKFNESTTLKQSLVAYPNVTTGGKFRSVLDVALSVAMTKTLSLTASFQDRYDSLAVEPVKKNDTLLMVGISVSLGPK</sequence>
<reference evidence="2 3" key="1">
    <citation type="submission" date="2019-03" db="EMBL/GenBank/DDBJ databases">
        <title>Sapientia aquatica gen. nov., sp. nov., isolated from a crater lake.</title>
        <authorList>
            <person name="Felfoldi T."/>
            <person name="Szabo A."/>
            <person name="Toth E."/>
            <person name="Schumann P."/>
            <person name="Keki Z."/>
            <person name="Marialigeti K."/>
            <person name="Mathe I."/>
        </authorList>
    </citation>
    <scope>NUCLEOTIDE SEQUENCE [LARGE SCALE GENOMIC DNA]</scope>
    <source>
        <strain evidence="2 3">SA-152</strain>
    </source>
</reference>
<keyword evidence="1" id="KW-0732">Signal</keyword>
<name>A0A4R5W1K5_9BURK</name>
<feature type="chain" id="PRO_5020332222" evidence="1">
    <location>
        <begin position="26"/>
        <end position="266"/>
    </location>
</feature>
<protein>
    <submittedName>
        <fullName evidence="2">DUF481 domain-containing protein</fullName>
    </submittedName>
</protein>
<dbReference type="Pfam" id="PF04338">
    <property type="entry name" value="DUF481"/>
    <property type="match status" value="1"/>
</dbReference>
<dbReference type="AlphaFoldDB" id="A0A4R5W1K5"/>
<dbReference type="EMBL" id="SMYL01000004">
    <property type="protein sequence ID" value="TDK66056.1"/>
    <property type="molecule type" value="Genomic_DNA"/>
</dbReference>